<dbReference type="Pfam" id="PF10520">
    <property type="entry name" value="Lipid_desat"/>
    <property type="match status" value="1"/>
</dbReference>
<evidence type="ECO:0000256" key="6">
    <source>
        <dbReference type="SAM" id="Phobius"/>
    </source>
</evidence>
<dbReference type="PANTHER" id="PTHR48177">
    <property type="entry name" value="TRANSMEMBRANE PROTEIN 189"/>
    <property type="match status" value="1"/>
</dbReference>
<dbReference type="InterPro" id="IPR019547">
    <property type="entry name" value="Lipid_desat"/>
</dbReference>
<dbReference type="EMBL" id="CAKASE010000057">
    <property type="protein sequence ID" value="CAG9566966.1"/>
    <property type="molecule type" value="Genomic_DNA"/>
</dbReference>
<keyword evidence="5 6" id="KW-0472">Membrane</keyword>
<dbReference type="GO" id="GO:0006631">
    <property type="term" value="P:fatty acid metabolic process"/>
    <property type="evidence" value="ECO:0007669"/>
    <property type="project" value="UniProtKB-UniPathway"/>
</dbReference>
<feature type="transmembrane region" description="Helical" evidence="6">
    <location>
        <begin position="25"/>
        <end position="46"/>
    </location>
</feature>
<comment type="caution">
    <text evidence="8">The sequence shown here is derived from an EMBL/GenBank/DDBJ whole genome shotgun (WGS) entry which is preliminary data.</text>
</comment>
<dbReference type="Proteomes" id="UP000789524">
    <property type="component" value="Unassembled WGS sequence"/>
</dbReference>
<evidence type="ECO:0000256" key="4">
    <source>
        <dbReference type="ARBA" id="ARBA00022989"/>
    </source>
</evidence>
<comment type="similarity">
    <text evidence="2">Belongs to the fatty acid desaturase CarF family.</text>
</comment>
<evidence type="ECO:0000256" key="2">
    <source>
        <dbReference type="ARBA" id="ARBA00007620"/>
    </source>
</evidence>
<reference evidence="8" key="1">
    <citation type="submission" date="2021-09" db="EMBL/GenBank/DDBJ databases">
        <authorList>
            <person name="Martin H S."/>
        </authorList>
    </citation>
    <scope>NUCLEOTIDE SEQUENCE</scope>
</reference>
<feature type="domain" description="Lipid desaturase" evidence="7">
    <location>
        <begin position="61"/>
        <end position="87"/>
    </location>
</feature>
<feature type="transmembrane region" description="Helical" evidence="6">
    <location>
        <begin position="52"/>
        <end position="74"/>
    </location>
</feature>
<evidence type="ECO:0000256" key="1">
    <source>
        <dbReference type="ARBA" id="ARBA00004141"/>
    </source>
</evidence>
<evidence type="ECO:0000313" key="8">
    <source>
        <dbReference type="EMBL" id="CAG9566966.1"/>
    </source>
</evidence>
<dbReference type="OrthoDB" id="5103at2759"/>
<keyword evidence="3 6" id="KW-0812">Transmembrane</keyword>
<organism evidence="8 9">
    <name type="scientific">Danaus chrysippus</name>
    <name type="common">African queen</name>
    <dbReference type="NCBI Taxonomy" id="151541"/>
    <lineage>
        <taxon>Eukaryota</taxon>
        <taxon>Metazoa</taxon>
        <taxon>Ecdysozoa</taxon>
        <taxon>Arthropoda</taxon>
        <taxon>Hexapoda</taxon>
        <taxon>Insecta</taxon>
        <taxon>Pterygota</taxon>
        <taxon>Neoptera</taxon>
        <taxon>Endopterygota</taxon>
        <taxon>Lepidoptera</taxon>
        <taxon>Glossata</taxon>
        <taxon>Ditrysia</taxon>
        <taxon>Papilionoidea</taxon>
        <taxon>Nymphalidae</taxon>
        <taxon>Danainae</taxon>
        <taxon>Danaini</taxon>
        <taxon>Danaina</taxon>
        <taxon>Danaus</taxon>
        <taxon>Anosia</taxon>
    </lineage>
</organism>
<protein>
    <submittedName>
        <fullName evidence="8">(African queen) hypothetical protein</fullName>
    </submittedName>
</protein>
<accession>A0A8J2QQ69</accession>
<evidence type="ECO:0000259" key="7">
    <source>
        <dbReference type="Pfam" id="PF10520"/>
    </source>
</evidence>
<dbReference type="AlphaFoldDB" id="A0A8J2QQ69"/>
<sequence length="136" mass="14436">MGPKTSRGTRTLLNYIVQVKDGRNLCVLLSVAHCVYVLVLLMARYIRADATLLLAAVAGVLTADFASGLVHWAADTWGAVDLPIIGKIHKWSHTYFGVACMGRDAAGVAHSAPAPTSPYTSRSAARDLLFVSPQAG</sequence>
<evidence type="ECO:0000313" key="9">
    <source>
        <dbReference type="Proteomes" id="UP000789524"/>
    </source>
</evidence>
<dbReference type="UniPathway" id="UPA00199"/>
<dbReference type="InterPro" id="IPR052601">
    <property type="entry name" value="Plasmalogen_desaturase"/>
</dbReference>
<proteinExistence type="inferred from homology"/>
<keyword evidence="9" id="KW-1185">Reference proteome</keyword>
<comment type="subcellular location">
    <subcellularLocation>
        <location evidence="1">Membrane</location>
        <topology evidence="1">Multi-pass membrane protein</topology>
    </subcellularLocation>
</comment>
<dbReference type="GO" id="GO:0016491">
    <property type="term" value="F:oxidoreductase activity"/>
    <property type="evidence" value="ECO:0007669"/>
    <property type="project" value="TreeGrafter"/>
</dbReference>
<evidence type="ECO:0000256" key="5">
    <source>
        <dbReference type="ARBA" id="ARBA00023136"/>
    </source>
</evidence>
<evidence type="ECO:0000256" key="3">
    <source>
        <dbReference type="ARBA" id="ARBA00022692"/>
    </source>
</evidence>
<dbReference type="GO" id="GO:0016020">
    <property type="term" value="C:membrane"/>
    <property type="evidence" value="ECO:0007669"/>
    <property type="project" value="UniProtKB-SubCell"/>
</dbReference>
<gene>
    <name evidence="8" type="ORF">DCHRY22_LOCUS7527</name>
</gene>
<keyword evidence="4 6" id="KW-1133">Transmembrane helix</keyword>
<dbReference type="PANTHER" id="PTHR48177:SF1">
    <property type="entry name" value="PLASMANYLETHANOLAMINE DESATURASE 1"/>
    <property type="match status" value="1"/>
</dbReference>
<name>A0A8J2QQ69_9NEOP</name>